<feature type="non-terminal residue" evidence="1">
    <location>
        <position position="1"/>
    </location>
</feature>
<organism evidence="1">
    <name type="scientific">Tanacetum cinerariifolium</name>
    <name type="common">Dalmatian daisy</name>
    <name type="synonym">Chrysanthemum cinerariifolium</name>
    <dbReference type="NCBI Taxonomy" id="118510"/>
    <lineage>
        <taxon>Eukaryota</taxon>
        <taxon>Viridiplantae</taxon>
        <taxon>Streptophyta</taxon>
        <taxon>Embryophyta</taxon>
        <taxon>Tracheophyta</taxon>
        <taxon>Spermatophyta</taxon>
        <taxon>Magnoliopsida</taxon>
        <taxon>eudicotyledons</taxon>
        <taxon>Gunneridae</taxon>
        <taxon>Pentapetalae</taxon>
        <taxon>asterids</taxon>
        <taxon>campanulids</taxon>
        <taxon>Asterales</taxon>
        <taxon>Asteraceae</taxon>
        <taxon>Asteroideae</taxon>
        <taxon>Anthemideae</taxon>
        <taxon>Anthemidinae</taxon>
        <taxon>Tanacetum</taxon>
    </lineage>
</organism>
<proteinExistence type="predicted"/>
<feature type="non-terminal residue" evidence="1">
    <location>
        <position position="139"/>
    </location>
</feature>
<dbReference type="EMBL" id="BKCJ011661095">
    <property type="protein sequence ID" value="GFD45931.1"/>
    <property type="molecule type" value="Genomic_DNA"/>
</dbReference>
<accession>A0A699WMD3</accession>
<comment type="caution">
    <text evidence="1">The sequence shown here is derived from an EMBL/GenBank/DDBJ whole genome shotgun (WGS) entry which is preliminary data.</text>
</comment>
<protein>
    <submittedName>
        <fullName evidence="1">Uncharacterized protein</fullName>
    </submittedName>
</protein>
<dbReference type="AlphaFoldDB" id="A0A699WMD3"/>
<dbReference type="AntiFam" id="ANF00205">
    <property type="entry name" value="Shadow ORF (opposite nemA)"/>
</dbReference>
<name>A0A699WMD3_TANCI</name>
<evidence type="ECO:0000313" key="1">
    <source>
        <dbReference type="EMBL" id="GFD45931.1"/>
    </source>
</evidence>
<gene>
    <name evidence="1" type="ORF">Tci_917900</name>
</gene>
<sequence length="139" mass="14316">GQAAAVRQVLAAVGIGALVEAGPEKLVDEVAVRAVQLQAVEAQALGIGRGPAKGGDGIRDVVFRHGVALGLAGHHQARRAFKRLRRRPARAVLLHHAHVPELRADFAAAGVHFGGHVLPAGQRLLAVEVRNIGVVGGSG</sequence>
<reference evidence="1" key="1">
    <citation type="journal article" date="2019" name="Sci. Rep.">
        <title>Draft genome of Tanacetum cinerariifolium, the natural source of mosquito coil.</title>
        <authorList>
            <person name="Yamashiro T."/>
            <person name="Shiraishi A."/>
            <person name="Satake H."/>
            <person name="Nakayama K."/>
        </authorList>
    </citation>
    <scope>NUCLEOTIDE SEQUENCE</scope>
</reference>